<dbReference type="EMBL" id="QTQV01000007">
    <property type="protein sequence ID" value="RQT16341.1"/>
    <property type="molecule type" value="Genomic_DNA"/>
</dbReference>
<comment type="caution">
    <text evidence="5">The sequence shown here is derived from an EMBL/GenBank/DDBJ whole genome shotgun (WGS) entry which is preliminary data.</text>
</comment>
<dbReference type="PANTHER" id="PTHR32305:SF15">
    <property type="entry name" value="PROTEIN RHSA-RELATED"/>
    <property type="match status" value="1"/>
</dbReference>
<evidence type="ECO:0000259" key="2">
    <source>
        <dbReference type="Pfam" id="PF03527"/>
    </source>
</evidence>
<dbReference type="NCBIfam" id="TIGR01643">
    <property type="entry name" value="YD_repeat_2x"/>
    <property type="match status" value="7"/>
</dbReference>
<dbReference type="CDD" id="cd20743">
    <property type="entry name" value="FIX_RhsA-like"/>
    <property type="match status" value="1"/>
</dbReference>
<protein>
    <submittedName>
        <fullName evidence="5">RHS repeat protein</fullName>
    </submittedName>
</protein>
<dbReference type="InterPro" id="IPR056823">
    <property type="entry name" value="TEN-like_YD-shell"/>
</dbReference>
<keyword evidence="1" id="KW-0677">Repeat</keyword>
<proteinExistence type="predicted"/>
<evidence type="ECO:0000256" key="1">
    <source>
        <dbReference type="ARBA" id="ARBA00022737"/>
    </source>
</evidence>
<feature type="domain" description="RHS protein conserved region" evidence="2">
    <location>
        <begin position="1350"/>
        <end position="1380"/>
    </location>
</feature>
<dbReference type="PRINTS" id="PR00394">
    <property type="entry name" value="RHSPROTEIN"/>
</dbReference>
<dbReference type="InterPro" id="IPR045351">
    <property type="entry name" value="DUF6531"/>
</dbReference>
<gene>
    <name evidence="5" type="ORF">DF051_14465</name>
</gene>
<feature type="domain" description="Teneurin-like YD-shell" evidence="4">
    <location>
        <begin position="1104"/>
        <end position="1239"/>
    </location>
</feature>
<dbReference type="RefSeq" id="WP_124578967.1">
    <property type="nucleotide sequence ID" value="NZ_QTQV01000007.1"/>
</dbReference>
<dbReference type="InterPro" id="IPR031325">
    <property type="entry name" value="RHS_repeat"/>
</dbReference>
<dbReference type="Gene3D" id="2.180.10.10">
    <property type="entry name" value="RHS repeat-associated core"/>
    <property type="match status" value="2"/>
</dbReference>
<evidence type="ECO:0000313" key="5">
    <source>
        <dbReference type="EMBL" id="RQT16341.1"/>
    </source>
</evidence>
<dbReference type="Pfam" id="PF20148">
    <property type="entry name" value="DUF6531"/>
    <property type="match status" value="1"/>
</dbReference>
<dbReference type="InterPro" id="IPR006530">
    <property type="entry name" value="YD"/>
</dbReference>
<evidence type="ECO:0000259" key="4">
    <source>
        <dbReference type="Pfam" id="PF25023"/>
    </source>
</evidence>
<evidence type="ECO:0000259" key="3">
    <source>
        <dbReference type="Pfam" id="PF20148"/>
    </source>
</evidence>
<dbReference type="InterPro" id="IPR022385">
    <property type="entry name" value="Rhs_assc_core"/>
</dbReference>
<organism evidence="5 6">
    <name type="scientific">Burkholderia contaminans</name>
    <dbReference type="NCBI Taxonomy" id="488447"/>
    <lineage>
        <taxon>Bacteria</taxon>
        <taxon>Pseudomonadati</taxon>
        <taxon>Pseudomonadota</taxon>
        <taxon>Betaproteobacteria</taxon>
        <taxon>Burkholderiales</taxon>
        <taxon>Burkholderiaceae</taxon>
        <taxon>Burkholderia</taxon>
        <taxon>Burkholderia cepacia complex</taxon>
    </lineage>
</organism>
<sequence>MDSTPPQKTDHGPQVAVAPLNTIDARDVSRGAEEFDKWLRKMSDDVITLDRIRTFAGSLPVVGNIIALVDSMGDILTLVQSKQRNMLDWVSLGINLIGVLPAPPTMAAARMSLRPTLFLVRQELKLTGKSLLGDALINVLVAHLNASIVGEIDNFAKEAQGKLNGILNDAGVWGESAVRDLASGLKAIATSKLGAEGDAKKAAEQMRAASDQLLHDPKASIDNFFGALWSSYKAAGKAATNMAAKALLNDHQRAFVLAQTEALDKFAPEIKHQVAVLGDENVANSVGYLLKALVTALAHWRARGGASQVANVKPKTTSKAQRQGSADMMEAEHKQHAIEKDPNPLKDGCACAKTDGSISFAMGSETLSHTDFVLPGPFPIGWTRTYRSSLGAYDDRELGARWITPYTTRIDMVGEGLRYHGADGRSHDYPLPKIGAVHEDLIEDLILVRVSEHRLHLRRGHERCETYHRHGDHFLLMHIELRGGAGLLLGYDRHESGRAVLSDLVTYQDDPSQQHLHLRTDMDEGGRLIGLWLMRGEKAERRLSLYHYDEAGDLTLAQDENAQVWTYQYQHHLITRYTDRTGRGMNLVWQGDGPDAKAVREWADDGSFDTRLQWDENIRLTYVTDAHGQETWYYCDILGYTYRIIHPDKRSEWFFRDDAKNVVRHVHTDGSEDRYAYDEVGNLLEHIRADGTVVHFAWDTKNQLIKISDAEGGLWLRDYDTRGRLTEAIDPLGNKTEYVYNLMGLPIGITDASGKTKQLEYDASGQLTRYVDCSAKASTWTYDERGQLVQFTNAAGQHTRYRHERGQLAAIRYPDGTEEHFERDAEGRLLTYIDALGRRTEWDYTEAGLLAKRVDAAGQSLRYQWDKLGQLTALRNENGRDAEFHYDPVGRLLAETGFDGATTRYQYEEATGTLARAIDGQRTTAYTFDRMGRLTERRAALQTGDAVPREQDWQVETFAYDLNGNLALASNADSRLQWFHDPAGNLVREHQHYTRLGQPLVGVWQHEYDALNQRIATVRPDGHRVSWLTYGSGHLLALQLDERELVSYERDNLHREVARLQGNRLLQTQQWDAMGRLSEQVLAHEAKGPVGQTAGGNRLLVRRYRYDAGGQLTDINDTRRGQLAYRYDPVGRLLEAQSRLGHETFDFDPASNLIDPAEQREAERQRMPRIKALDNLLKQYAGTHYQYDARGNLTQRWHNGKEGRFTWDLFDRLTHYEDDRLKVDYTYDALGRRLSKHSQAHYEERREAGPHWNRAERVRRNRELQCGFTLYGWDGDTLAWESKIADEDGFGARTTHYVYEPGSFVPVAQAVRGEAIELLDQPEYGDYYRQDEDPLWGPTPPAPPITSLAWYQCDHLGTPQELTDEHSEIAWSAEYRAWGVAQEAIRKASGKAPIANPIRFQGQYHDSESGLHYNRYRYYDPELGRFVSKDPIGYAGGLNLHQYAPNPIEWVDALGLAKRGPVPGGKGPHNEAIAAWGAEVKDAGGTVIAGGGVAKERVIQTPGGHKDRRRADIMYKDKDDNLIYGQVGRTKADGTPVTREVKAMEDIRTKTTGENVPHDVQFRGYCPCLGKGGKKNG</sequence>
<dbReference type="Pfam" id="PF05593">
    <property type="entry name" value="RHS_repeat"/>
    <property type="match status" value="4"/>
</dbReference>
<feature type="domain" description="DUF6531" evidence="3">
    <location>
        <begin position="357"/>
        <end position="429"/>
    </location>
</feature>
<dbReference type="InterPro" id="IPR001826">
    <property type="entry name" value="RHS"/>
</dbReference>
<dbReference type="Pfam" id="PF25023">
    <property type="entry name" value="TEN_YD-shell"/>
    <property type="match status" value="1"/>
</dbReference>
<dbReference type="PANTHER" id="PTHR32305">
    <property type="match status" value="1"/>
</dbReference>
<dbReference type="Pfam" id="PF03527">
    <property type="entry name" value="RHS"/>
    <property type="match status" value="1"/>
</dbReference>
<dbReference type="Proteomes" id="UP000277921">
    <property type="component" value="Unassembled WGS sequence"/>
</dbReference>
<name>A0A3N8PXV8_9BURK</name>
<dbReference type="NCBIfam" id="TIGR03696">
    <property type="entry name" value="Rhs_assc_core"/>
    <property type="match status" value="1"/>
</dbReference>
<dbReference type="InterPro" id="IPR050708">
    <property type="entry name" value="T6SS_VgrG/RHS"/>
</dbReference>
<reference evidence="5 6" key="1">
    <citation type="submission" date="2018-08" db="EMBL/GenBank/DDBJ databases">
        <title>Comparative analysis of Burkholderia isolates from Puerto Rico.</title>
        <authorList>
            <person name="Hall C."/>
            <person name="Sahl J."/>
            <person name="Wagner D."/>
        </authorList>
    </citation>
    <scope>NUCLEOTIDE SEQUENCE [LARGE SCALE GENOMIC DNA]</scope>
    <source>
        <strain evidence="5 6">Bp9025</strain>
    </source>
</reference>
<evidence type="ECO:0000313" key="6">
    <source>
        <dbReference type="Proteomes" id="UP000277921"/>
    </source>
</evidence>
<accession>A0A3N8PXV8</accession>